<gene>
    <name evidence="3" type="ORF">LRS13_02540</name>
</gene>
<feature type="transmembrane region" description="Helical" evidence="1">
    <location>
        <begin position="34"/>
        <end position="51"/>
    </location>
</feature>
<dbReference type="EMBL" id="CP088295">
    <property type="protein sequence ID" value="UUY04430.1"/>
    <property type="molecule type" value="Genomic_DNA"/>
</dbReference>
<evidence type="ECO:0000259" key="2">
    <source>
        <dbReference type="PROSITE" id="PS51832"/>
    </source>
</evidence>
<feature type="transmembrane region" description="Helical" evidence="1">
    <location>
        <begin position="197"/>
        <end position="216"/>
    </location>
</feature>
<feature type="transmembrane region" description="Helical" evidence="1">
    <location>
        <begin position="102"/>
        <end position="124"/>
    </location>
</feature>
<dbReference type="CDD" id="cd00077">
    <property type="entry name" value="HDc"/>
    <property type="match status" value="1"/>
</dbReference>
<keyword evidence="1" id="KW-0812">Transmembrane</keyword>
<evidence type="ECO:0000313" key="3">
    <source>
        <dbReference type="EMBL" id="UUY04430.1"/>
    </source>
</evidence>
<proteinExistence type="predicted"/>
<dbReference type="Gene3D" id="1.10.3210.10">
    <property type="entry name" value="Hypothetical protein af1432"/>
    <property type="match status" value="1"/>
</dbReference>
<sequence length="441" mass="47118">MPVRLSPPYISSIAALALIAVACVLSVPSLDRAADPLTAVLVGLAALALWADTRYDQRLHVSGSFVVLMLGAAALGPAGAVIVAAGSELIIWPLQRFRYEALLTNIAAAAFPIAIAGLVFDAVLADTSGAVFALTVTAVSFIPLGLSFLISSPSGALVYGTPMREAFRVPGAMVPTLLLTIAFTVIVLAVYEEIGLAATALALLLMVAFTYAMHLVTTARERTRQYASLSWGVLSGLVRTLDQRDPHAARHSAAVAAFSRDIAKHVGMSTRDQELAHTAGLLHDIGRFAFADRVLEPGHELTDDDWQLVQRHPEIGADLLPDLEVYGPVAEIVRAHHERVDGRGYPDGLGGEDIPEIARIVAVAEAYDTLTAADTYREQKTSFEALTELRRVVGSQLDGRYVEALAELLAGRGTDYRHADAADFDRELAIQRKIADAVGQN</sequence>
<dbReference type="PANTHER" id="PTHR45228">
    <property type="entry name" value="CYCLIC DI-GMP PHOSPHODIESTERASE TM_0186-RELATED"/>
    <property type="match status" value="1"/>
</dbReference>
<dbReference type="PROSITE" id="PS51257">
    <property type="entry name" value="PROKAR_LIPOPROTEIN"/>
    <property type="match status" value="1"/>
</dbReference>
<dbReference type="NCBIfam" id="TIGR00277">
    <property type="entry name" value="HDIG"/>
    <property type="match status" value="1"/>
</dbReference>
<dbReference type="SMART" id="SM00471">
    <property type="entry name" value="HDc"/>
    <property type="match status" value="1"/>
</dbReference>
<evidence type="ECO:0000256" key="1">
    <source>
        <dbReference type="SAM" id="Phobius"/>
    </source>
</evidence>
<accession>A0ABY5PJ34</accession>
<dbReference type="PROSITE" id="PS51832">
    <property type="entry name" value="HD_GYP"/>
    <property type="match status" value="1"/>
</dbReference>
<dbReference type="Proteomes" id="UP001058860">
    <property type="component" value="Chromosome"/>
</dbReference>
<feature type="transmembrane region" description="Helical" evidence="1">
    <location>
        <begin position="6"/>
        <end position="27"/>
    </location>
</feature>
<keyword evidence="1" id="KW-0472">Membrane</keyword>
<dbReference type="SUPFAM" id="SSF109604">
    <property type="entry name" value="HD-domain/PDEase-like"/>
    <property type="match status" value="1"/>
</dbReference>
<name>A0ABY5PJ34_9ACTN</name>
<dbReference type="InterPro" id="IPR003607">
    <property type="entry name" value="HD/PDEase_dom"/>
</dbReference>
<keyword evidence="4" id="KW-1185">Reference proteome</keyword>
<keyword evidence="1" id="KW-1133">Transmembrane helix</keyword>
<feature type="transmembrane region" description="Helical" evidence="1">
    <location>
        <begin position="63"/>
        <end position="90"/>
    </location>
</feature>
<reference evidence="4" key="1">
    <citation type="submission" date="2021-11" db="EMBL/GenBank/DDBJ databases">
        <title>Cultivation dependent microbiological survey of springs from the worlds oldest radium mine currently devoted to the extraction of radon-saturated water.</title>
        <authorList>
            <person name="Kapinusova G."/>
            <person name="Smrhova T."/>
            <person name="Strejcek M."/>
            <person name="Suman J."/>
            <person name="Jani K."/>
            <person name="Pajer P."/>
            <person name="Uhlik O."/>
        </authorList>
    </citation>
    <scope>NUCLEOTIDE SEQUENCE [LARGE SCALE GENOMIC DNA]</scope>
    <source>
        <strain evidence="4">J379</strain>
    </source>
</reference>
<dbReference type="Pfam" id="PF13487">
    <property type="entry name" value="HD_5"/>
    <property type="match status" value="1"/>
</dbReference>
<feature type="transmembrane region" description="Helical" evidence="1">
    <location>
        <begin position="130"/>
        <end position="150"/>
    </location>
</feature>
<protein>
    <submittedName>
        <fullName evidence="3">HD domain-containing protein</fullName>
    </submittedName>
</protein>
<evidence type="ECO:0000313" key="4">
    <source>
        <dbReference type="Proteomes" id="UP001058860"/>
    </source>
</evidence>
<dbReference type="InterPro" id="IPR006675">
    <property type="entry name" value="HDIG_dom"/>
</dbReference>
<dbReference type="PANTHER" id="PTHR45228:SF4">
    <property type="entry name" value="LIPOPROTEIN"/>
    <property type="match status" value="1"/>
</dbReference>
<feature type="domain" description="HD-GYP" evidence="2">
    <location>
        <begin position="226"/>
        <end position="421"/>
    </location>
</feature>
<dbReference type="InterPro" id="IPR037522">
    <property type="entry name" value="HD_GYP_dom"/>
</dbReference>
<feature type="transmembrane region" description="Helical" evidence="1">
    <location>
        <begin position="171"/>
        <end position="191"/>
    </location>
</feature>
<organism evidence="3 4">
    <name type="scientific">Svornostia abyssi</name>
    <dbReference type="NCBI Taxonomy" id="2898438"/>
    <lineage>
        <taxon>Bacteria</taxon>
        <taxon>Bacillati</taxon>
        <taxon>Actinomycetota</taxon>
        <taxon>Thermoleophilia</taxon>
        <taxon>Solirubrobacterales</taxon>
        <taxon>Baekduiaceae</taxon>
        <taxon>Svornostia</taxon>
    </lineage>
</organism>
<dbReference type="RefSeq" id="WP_353864913.1">
    <property type="nucleotide sequence ID" value="NZ_CP088295.1"/>
</dbReference>
<dbReference type="InterPro" id="IPR052020">
    <property type="entry name" value="Cyclic_di-GMP/3'3'-cGAMP_PDE"/>
</dbReference>